<dbReference type="Proteomes" id="UP001500058">
    <property type="component" value="Unassembled WGS sequence"/>
</dbReference>
<dbReference type="Pfam" id="PF19190">
    <property type="entry name" value="BACON_2"/>
    <property type="match status" value="1"/>
</dbReference>
<feature type="region of interest" description="Disordered" evidence="1">
    <location>
        <begin position="477"/>
        <end position="532"/>
    </location>
</feature>
<feature type="region of interest" description="Disordered" evidence="1">
    <location>
        <begin position="1"/>
        <end position="34"/>
    </location>
</feature>
<feature type="compositionally biased region" description="Basic residues" evidence="1">
    <location>
        <begin position="25"/>
        <end position="34"/>
    </location>
</feature>
<dbReference type="CDD" id="cd00920">
    <property type="entry name" value="Cupredoxin"/>
    <property type="match status" value="1"/>
</dbReference>
<feature type="region of interest" description="Disordered" evidence="1">
    <location>
        <begin position="772"/>
        <end position="792"/>
    </location>
</feature>
<keyword evidence="4" id="KW-1185">Reference proteome</keyword>
<feature type="domain" description="BACON" evidence="2">
    <location>
        <begin position="418"/>
        <end position="481"/>
    </location>
</feature>
<reference evidence="4" key="1">
    <citation type="journal article" date="2019" name="Int. J. Syst. Evol. Microbiol.">
        <title>The Global Catalogue of Microorganisms (GCM) 10K type strain sequencing project: providing services to taxonomists for standard genome sequencing and annotation.</title>
        <authorList>
            <consortium name="The Broad Institute Genomics Platform"/>
            <consortium name="The Broad Institute Genome Sequencing Center for Infectious Disease"/>
            <person name="Wu L."/>
            <person name="Ma J."/>
        </authorList>
    </citation>
    <scope>NUCLEOTIDE SEQUENCE [LARGE SCALE GENOMIC DNA]</scope>
    <source>
        <strain evidence="4">JCM 6921</strain>
    </source>
</reference>
<evidence type="ECO:0000313" key="4">
    <source>
        <dbReference type="Proteomes" id="UP001500058"/>
    </source>
</evidence>
<dbReference type="EMBL" id="BAAATJ010000030">
    <property type="protein sequence ID" value="GAA2413423.1"/>
    <property type="molecule type" value="Genomic_DNA"/>
</dbReference>
<feature type="compositionally biased region" description="Low complexity" evidence="1">
    <location>
        <begin position="500"/>
        <end position="521"/>
    </location>
</feature>
<feature type="region of interest" description="Disordered" evidence="1">
    <location>
        <begin position="573"/>
        <end position="599"/>
    </location>
</feature>
<feature type="compositionally biased region" description="Gly residues" evidence="1">
    <location>
        <begin position="368"/>
        <end position="392"/>
    </location>
</feature>
<feature type="compositionally biased region" description="Low complexity" evidence="1">
    <location>
        <begin position="772"/>
        <end position="788"/>
    </location>
</feature>
<feature type="region of interest" description="Disordered" evidence="1">
    <location>
        <begin position="339"/>
        <end position="428"/>
    </location>
</feature>
<feature type="compositionally biased region" description="Basic and acidic residues" evidence="1">
    <location>
        <begin position="397"/>
        <end position="415"/>
    </location>
</feature>
<name>A0ABP5VWU4_9ACTN</name>
<accession>A0ABP5VWU4</accession>
<protein>
    <recommendedName>
        <fullName evidence="2">BACON domain-containing protein</fullName>
    </recommendedName>
</protein>
<comment type="caution">
    <text evidence="3">The sequence shown here is derived from an EMBL/GenBank/DDBJ whole genome shotgun (WGS) entry which is preliminary data.</text>
</comment>
<gene>
    <name evidence="3" type="ORF">GCM10010420_48710</name>
</gene>
<proteinExistence type="predicted"/>
<dbReference type="InterPro" id="IPR024361">
    <property type="entry name" value="BACON"/>
</dbReference>
<evidence type="ECO:0000256" key="1">
    <source>
        <dbReference type="SAM" id="MobiDB-lite"/>
    </source>
</evidence>
<sequence length="862" mass="91840">MIPGLPPTVDRVMSTRREHPAHPTGAHRAHRGTRRAAAQPPVCFDPYLDHLDGLFTYCLSVMCEHEAATAALGEALAVADRQRRRGRTPGDTALHRAWLYALARWACLRRLAERQGRPEPPELPGPVATARRRELAALAWPEAAGTNPEQREALELAVRHHLPVHEVAAVLGLDGDGTELLLSSGACEVERTRTALAVLDRGGCASVSRLAGNREVLLGSALRRELVRHVDECPECRRTAERVLAGGPWPGTAPADTGTLTVLKAPRDEVYAAMLTALRARAQHTPRFDRRGFPAGAGDRAERFDRLRSRAVTTTVVATVIAAPVLALWAAYRGAPLADAGPGSAPVSAAEREEAGGSYDAPHPERGPAGGAGASRDGGGVRVDVGAAGGGEASPRGSDRPERAGGDGARKEDGRTGPGRLTVEARPAGDATLVTLTASGGRPVRWSASADAPWLRLSRTHGTLRPGESATITVTVDRAGARRHVDGTRLGPPGQGGDHPPGARQRAGARRAAAVRPSAAGTVRSAPHRDPGRAVRTVAGPAGPVPAAAGLDVPGPDAVRLRVRLRVHGTRERRRVRRVGDGQQRSGRQPLLAQPGQPLVPRRAHQLRQLRPVRHVHRLAGLVGGRRAGAPPVEVVSARPPAAAVVLADRDVQLLLAVRQLHPLERPPDRQLPAHVRLGLQRLAALPQRHRVQRAARAGREAGTVEEDARTLVEPRLPLAVLVHLDPAALGGPLRVELPELGRETRSVRRHALLVLLVGEVRPQRAAAVARPSRADALAPPAEDAAPARGQPRQVAAEHLLVVRRVRELHPHPGVVQAHLLVPGAPRLTLRVPAFALVRRFRLRHAPRVCTPVPSMSLTRPQ</sequence>
<organism evidence="3 4">
    <name type="scientific">Streptomyces glaucosporus</name>
    <dbReference type="NCBI Taxonomy" id="284044"/>
    <lineage>
        <taxon>Bacteria</taxon>
        <taxon>Bacillati</taxon>
        <taxon>Actinomycetota</taxon>
        <taxon>Actinomycetes</taxon>
        <taxon>Kitasatosporales</taxon>
        <taxon>Streptomycetaceae</taxon>
        <taxon>Streptomyces</taxon>
    </lineage>
</organism>
<evidence type="ECO:0000313" key="3">
    <source>
        <dbReference type="EMBL" id="GAA2413423.1"/>
    </source>
</evidence>
<evidence type="ECO:0000259" key="2">
    <source>
        <dbReference type="Pfam" id="PF19190"/>
    </source>
</evidence>